<keyword evidence="2" id="KW-0249">Electron transport</keyword>
<dbReference type="InterPro" id="IPR036249">
    <property type="entry name" value="Thioredoxin-like_sf"/>
</dbReference>
<feature type="non-terminal residue" evidence="8">
    <location>
        <position position="70"/>
    </location>
</feature>
<evidence type="ECO:0000256" key="6">
    <source>
        <dbReference type="PIRSR" id="PIRSR000077-4"/>
    </source>
</evidence>
<dbReference type="GeneID" id="9690158"/>
<feature type="site" description="Deprotonates C-terminal active site Cys" evidence="5">
    <location>
        <position position="6"/>
    </location>
</feature>
<evidence type="ECO:0000313" key="8">
    <source>
        <dbReference type="EMBL" id="EEH51051.1"/>
    </source>
</evidence>
<dbReference type="GO" id="GO:0005737">
    <property type="term" value="C:cytoplasm"/>
    <property type="evidence" value="ECO:0007669"/>
    <property type="project" value="TreeGrafter"/>
</dbReference>
<proteinExistence type="predicted"/>
<feature type="domain" description="Thioredoxin" evidence="7">
    <location>
        <begin position="1"/>
        <end position="70"/>
    </location>
</feature>
<accession>C1NA32</accession>
<dbReference type="PROSITE" id="PS51352">
    <property type="entry name" value="THIOREDOXIN_2"/>
    <property type="match status" value="1"/>
</dbReference>
<dbReference type="InterPro" id="IPR013766">
    <property type="entry name" value="Thioredoxin_domain"/>
</dbReference>
<dbReference type="InterPro" id="IPR005746">
    <property type="entry name" value="Thioredoxin"/>
</dbReference>
<reference evidence="8 9" key="1">
    <citation type="journal article" date="2009" name="Science">
        <title>Green evolution and dynamic adaptations revealed by genomes of the marine picoeukaryotes Micromonas.</title>
        <authorList>
            <person name="Worden A.Z."/>
            <person name="Lee J.H."/>
            <person name="Mock T."/>
            <person name="Rouze P."/>
            <person name="Simmons M.P."/>
            <person name="Aerts A.L."/>
            <person name="Allen A.E."/>
            <person name="Cuvelier M.L."/>
            <person name="Derelle E."/>
            <person name="Everett M.V."/>
            <person name="Foulon E."/>
            <person name="Grimwood J."/>
            <person name="Gundlach H."/>
            <person name="Henrissat B."/>
            <person name="Napoli C."/>
            <person name="McDonald S.M."/>
            <person name="Parker M.S."/>
            <person name="Rombauts S."/>
            <person name="Salamov A."/>
            <person name="Von Dassow P."/>
            <person name="Badger J.H."/>
            <person name="Coutinho P.M."/>
            <person name="Demir E."/>
            <person name="Dubchak I."/>
            <person name="Gentemann C."/>
            <person name="Eikrem W."/>
            <person name="Gready J.E."/>
            <person name="John U."/>
            <person name="Lanier W."/>
            <person name="Lindquist E.A."/>
            <person name="Lucas S."/>
            <person name="Mayer K.F."/>
            <person name="Moreau H."/>
            <person name="Not F."/>
            <person name="Otillar R."/>
            <person name="Panaud O."/>
            <person name="Pangilinan J."/>
            <person name="Paulsen I."/>
            <person name="Piegu B."/>
            <person name="Poliakov A."/>
            <person name="Robbens S."/>
            <person name="Schmutz J."/>
            <person name="Toulza E."/>
            <person name="Wyss T."/>
            <person name="Zelensky A."/>
            <person name="Zhou K."/>
            <person name="Armbrust E.V."/>
            <person name="Bhattacharya D."/>
            <person name="Goodenough U.W."/>
            <person name="Van de Peer Y."/>
            <person name="Grigoriev I.V."/>
        </authorList>
    </citation>
    <scope>NUCLEOTIDE SEQUENCE [LARGE SCALE GENOMIC DNA]</scope>
    <source>
        <strain evidence="8 9">CCMP1545</strain>
    </source>
</reference>
<keyword evidence="1" id="KW-0813">Transport</keyword>
<name>C1NA32_MICPC</name>
<dbReference type="OrthoDB" id="10263751at2759"/>
<dbReference type="PRINTS" id="PR00421">
    <property type="entry name" value="THIOREDOXIN"/>
</dbReference>
<dbReference type="PIRSF" id="PIRSF000077">
    <property type="entry name" value="Thioredoxin"/>
    <property type="match status" value="1"/>
</dbReference>
<protein>
    <submittedName>
        <fullName evidence="8">Predicted protein</fullName>
    </submittedName>
</protein>
<dbReference type="SUPFAM" id="SSF52833">
    <property type="entry name" value="Thioredoxin-like"/>
    <property type="match status" value="1"/>
</dbReference>
<dbReference type="eggNOG" id="KOG0910">
    <property type="taxonomic scope" value="Eukaryota"/>
</dbReference>
<dbReference type="PANTHER" id="PTHR45663">
    <property type="entry name" value="GEO12009P1"/>
    <property type="match status" value="1"/>
</dbReference>
<feature type="active site" description="Nucleophile" evidence="5">
    <location>
        <position position="15"/>
    </location>
</feature>
<evidence type="ECO:0000256" key="5">
    <source>
        <dbReference type="PIRSR" id="PIRSR000077-1"/>
    </source>
</evidence>
<organism evidence="9">
    <name type="scientific">Micromonas pusilla (strain CCMP1545)</name>
    <name type="common">Picoplanktonic green alga</name>
    <dbReference type="NCBI Taxonomy" id="564608"/>
    <lineage>
        <taxon>Eukaryota</taxon>
        <taxon>Viridiplantae</taxon>
        <taxon>Chlorophyta</taxon>
        <taxon>Mamiellophyceae</taxon>
        <taxon>Mamiellales</taxon>
        <taxon>Mamiellaceae</taxon>
        <taxon>Micromonas</taxon>
    </lineage>
</organism>
<feature type="active site" description="Nucleophile" evidence="5">
    <location>
        <position position="12"/>
    </location>
</feature>
<dbReference type="AlphaFoldDB" id="C1NA32"/>
<dbReference type="GO" id="GO:0015035">
    <property type="term" value="F:protein-disulfide reductase activity"/>
    <property type="evidence" value="ECO:0007669"/>
    <property type="project" value="InterPro"/>
</dbReference>
<dbReference type="EMBL" id="GG663752">
    <property type="protein sequence ID" value="EEH51051.1"/>
    <property type="molecule type" value="Genomic_DNA"/>
</dbReference>
<evidence type="ECO:0000256" key="1">
    <source>
        <dbReference type="ARBA" id="ARBA00022448"/>
    </source>
</evidence>
<dbReference type="CDD" id="cd02947">
    <property type="entry name" value="TRX_family"/>
    <property type="match status" value="1"/>
</dbReference>
<keyword evidence="9" id="KW-1185">Reference proteome</keyword>
<dbReference type="STRING" id="564608.C1NA32"/>
<dbReference type="Proteomes" id="UP000001876">
    <property type="component" value="Unassembled WGS sequence"/>
</dbReference>
<evidence type="ECO:0000259" key="7">
    <source>
        <dbReference type="PROSITE" id="PS51352"/>
    </source>
</evidence>
<evidence type="ECO:0000256" key="4">
    <source>
        <dbReference type="ARBA" id="ARBA00023284"/>
    </source>
</evidence>
<sequence length="70" mass="7765">IPLIFDFYADWCGPCKTLTPKLEALVASRPRGTLTLVKLNVDAHPSVSDHLKITSLPTVMTMHRGKFVDT</sequence>
<dbReference type="RefSeq" id="XP_003064717.1">
    <property type="nucleotide sequence ID" value="XM_003064671.1"/>
</dbReference>
<keyword evidence="4 6" id="KW-0676">Redox-active center</keyword>
<dbReference type="KEGG" id="mpp:MICPUCDRAFT_12016"/>
<feature type="disulfide bond" description="Redox-active" evidence="6">
    <location>
        <begin position="12"/>
        <end position="15"/>
    </location>
</feature>
<evidence type="ECO:0000256" key="2">
    <source>
        <dbReference type="ARBA" id="ARBA00022982"/>
    </source>
</evidence>
<feature type="site" description="Contributes to redox potential value" evidence="5">
    <location>
        <position position="13"/>
    </location>
</feature>
<dbReference type="PANTHER" id="PTHR45663:SF11">
    <property type="entry name" value="GEO12009P1"/>
    <property type="match status" value="1"/>
</dbReference>
<dbReference type="Gene3D" id="3.40.30.10">
    <property type="entry name" value="Glutaredoxin"/>
    <property type="match status" value="1"/>
</dbReference>
<feature type="site" description="Contributes to redox potential value" evidence="5">
    <location>
        <position position="14"/>
    </location>
</feature>
<keyword evidence="3 6" id="KW-1015">Disulfide bond</keyword>
<evidence type="ECO:0000313" key="9">
    <source>
        <dbReference type="Proteomes" id="UP000001876"/>
    </source>
</evidence>
<dbReference type="OMA" id="MGAMPEQ"/>
<gene>
    <name evidence="8" type="ORF">MICPUCDRAFT_12016</name>
</gene>
<feature type="non-terminal residue" evidence="8">
    <location>
        <position position="1"/>
    </location>
</feature>
<evidence type="ECO:0000256" key="3">
    <source>
        <dbReference type="ARBA" id="ARBA00023157"/>
    </source>
</evidence>
<dbReference type="Pfam" id="PF00085">
    <property type="entry name" value="Thioredoxin"/>
    <property type="match status" value="1"/>
</dbReference>